<feature type="chain" id="PRO_5009193722" description="SMB domain-containing protein" evidence="2">
    <location>
        <begin position="27"/>
        <end position="372"/>
    </location>
</feature>
<dbReference type="AlphaFoldDB" id="A0A1E7FXU5"/>
<keyword evidence="2" id="KW-0732">Signal</keyword>
<keyword evidence="4" id="KW-1185">Reference proteome</keyword>
<evidence type="ECO:0008006" key="5">
    <source>
        <dbReference type="Google" id="ProtNLM"/>
    </source>
</evidence>
<accession>A0A1E7FXU5</accession>
<gene>
    <name evidence="3" type="ORF">FRACYDRAFT_259258</name>
</gene>
<feature type="region of interest" description="Disordered" evidence="1">
    <location>
        <begin position="68"/>
        <end position="108"/>
    </location>
</feature>
<dbReference type="EMBL" id="KV784353">
    <property type="protein sequence ID" value="OEU22956.1"/>
    <property type="molecule type" value="Genomic_DNA"/>
</dbReference>
<evidence type="ECO:0000313" key="3">
    <source>
        <dbReference type="EMBL" id="OEU22956.1"/>
    </source>
</evidence>
<evidence type="ECO:0000256" key="1">
    <source>
        <dbReference type="SAM" id="MobiDB-lite"/>
    </source>
</evidence>
<organism evidence="3 4">
    <name type="scientific">Fragilariopsis cylindrus CCMP1102</name>
    <dbReference type="NCBI Taxonomy" id="635003"/>
    <lineage>
        <taxon>Eukaryota</taxon>
        <taxon>Sar</taxon>
        <taxon>Stramenopiles</taxon>
        <taxon>Ochrophyta</taxon>
        <taxon>Bacillariophyta</taxon>
        <taxon>Bacillariophyceae</taxon>
        <taxon>Bacillariophycidae</taxon>
        <taxon>Bacillariales</taxon>
        <taxon>Bacillariaceae</taxon>
        <taxon>Fragilariopsis</taxon>
    </lineage>
</organism>
<dbReference type="InParanoid" id="A0A1E7FXU5"/>
<dbReference type="Proteomes" id="UP000095751">
    <property type="component" value="Unassembled WGS sequence"/>
</dbReference>
<dbReference type="InterPro" id="IPR044859">
    <property type="entry name" value="Allene_oxi_cyc_Dirigent"/>
</dbReference>
<sequence>MRSNYILETAAVVFLSVQTIASSVHASAVIDPENYVAKELSPEIARGGIQKLHDKGVLHFQNEIGSTTDNKLEMNGNLRKGHDNKKQSSPQQGRRSLPYNNGGGGGGGQVYVDDYYDDRVYYDDDQLVSEEVLTIEYYQDNRFSNPEPVLSNAADPTREASGNRWLYANVPLQPIFGINDLPIEGLAQGFCTGVDSDQDGFCHFTYEFFDLQDGAIVVYASLTAEGTTEPQGASILTVLGGTGEFAGAVGEVTLYPVSIDESVVPARIFRDNSLFLGNRNGYEAKFDVSVRYFVNAPKSIPVPMNQPVAAPAAAPVVTGSADEAPVAATASFAQRVTCQGQVESEYCDCQGDCQTTSARCNCAAAQECCDTQ</sequence>
<proteinExistence type="predicted"/>
<dbReference type="OrthoDB" id="53751at2759"/>
<reference evidence="3 4" key="1">
    <citation type="submission" date="2016-09" db="EMBL/GenBank/DDBJ databases">
        <title>Extensive genetic diversity and differential bi-allelic expression allows diatom success in the polar Southern Ocean.</title>
        <authorList>
            <consortium name="DOE Joint Genome Institute"/>
            <person name="Mock T."/>
            <person name="Otillar R.P."/>
            <person name="Strauss J."/>
            <person name="Dupont C."/>
            <person name="Frickenhaus S."/>
            <person name="Maumus F."/>
            <person name="Mcmullan M."/>
            <person name="Sanges R."/>
            <person name="Schmutz J."/>
            <person name="Toseland A."/>
            <person name="Valas R."/>
            <person name="Veluchamy A."/>
            <person name="Ward B.J."/>
            <person name="Allen A."/>
            <person name="Barry K."/>
            <person name="Falciatore A."/>
            <person name="Ferrante M."/>
            <person name="Fortunato A.E."/>
            <person name="Gloeckner G."/>
            <person name="Gruber A."/>
            <person name="Hipkin R."/>
            <person name="Janech M."/>
            <person name="Kroth P."/>
            <person name="Leese F."/>
            <person name="Lindquist E."/>
            <person name="Lyon B.R."/>
            <person name="Martin J."/>
            <person name="Mayer C."/>
            <person name="Parker M."/>
            <person name="Quesneville H."/>
            <person name="Raymond J."/>
            <person name="Uhlig C."/>
            <person name="Valentin K.U."/>
            <person name="Worden A.Z."/>
            <person name="Armbrust E.V."/>
            <person name="Bowler C."/>
            <person name="Green B."/>
            <person name="Moulton V."/>
            <person name="Van Oosterhout C."/>
            <person name="Grigoriev I."/>
        </authorList>
    </citation>
    <scope>NUCLEOTIDE SEQUENCE [LARGE SCALE GENOMIC DNA]</scope>
    <source>
        <strain evidence="3 4">CCMP1102</strain>
    </source>
</reference>
<dbReference type="Gene3D" id="2.40.480.10">
    <property type="entry name" value="Allene oxide cyclase-like"/>
    <property type="match status" value="1"/>
</dbReference>
<protein>
    <recommendedName>
        <fullName evidence="5">SMB domain-containing protein</fullName>
    </recommendedName>
</protein>
<evidence type="ECO:0000313" key="4">
    <source>
        <dbReference type="Proteomes" id="UP000095751"/>
    </source>
</evidence>
<feature type="signal peptide" evidence="2">
    <location>
        <begin position="1"/>
        <end position="26"/>
    </location>
</feature>
<name>A0A1E7FXU5_9STRA</name>
<evidence type="ECO:0000256" key="2">
    <source>
        <dbReference type="SAM" id="SignalP"/>
    </source>
</evidence>
<dbReference type="KEGG" id="fcy:FRACYDRAFT_259258"/>